<keyword evidence="2" id="KW-1133">Transmembrane helix</keyword>
<dbReference type="OrthoDB" id="9626941at2759"/>
<feature type="region of interest" description="Disordered" evidence="1">
    <location>
        <begin position="74"/>
        <end position="186"/>
    </location>
</feature>
<dbReference type="GO" id="GO:0070072">
    <property type="term" value="P:vacuolar proton-transporting V-type ATPase complex assembly"/>
    <property type="evidence" value="ECO:0007669"/>
    <property type="project" value="InterPro"/>
</dbReference>
<dbReference type="AlphaFoldDB" id="A0A6G1H584"/>
<dbReference type="EMBL" id="ML977149">
    <property type="protein sequence ID" value="KAF1988315.1"/>
    <property type="molecule type" value="Genomic_DNA"/>
</dbReference>
<feature type="compositionally biased region" description="Acidic residues" evidence="1">
    <location>
        <begin position="94"/>
        <end position="115"/>
    </location>
</feature>
<proteinExistence type="predicted"/>
<evidence type="ECO:0000256" key="1">
    <source>
        <dbReference type="SAM" id="MobiDB-lite"/>
    </source>
</evidence>
<sequence length="298" mass="32665">MADFLTSLWESIFTAGPTPTLLIAANASFAALQAVFLALLIATYSIHFVVLSFLCGGLWWAINWFAAELGRAEEVERDKREKERERREKGGGDSGDDEEEVEEDGMTETETETEVDTSMANILQSGHDKGQAADTGSATQSQTQPPHTKPAHSASGSEASIPTKEMPEQATTGTSTGAQTLAPTPEVMRKRGSELDFSEMSASTGTDIPYESCVLLKWRLFTGVKLVHDLMRTPVCEVDAADSVQSGFAGFQANKNLHRMPGFRIQISKHAYNSWKFQNRKSGRFQILAQSLENPNIK</sequence>
<keyword evidence="2" id="KW-0812">Transmembrane</keyword>
<feature type="transmembrane region" description="Helical" evidence="2">
    <location>
        <begin position="20"/>
        <end position="41"/>
    </location>
</feature>
<dbReference type="Proteomes" id="UP000800041">
    <property type="component" value="Unassembled WGS sequence"/>
</dbReference>
<organism evidence="3 4">
    <name type="scientific">Aulographum hederae CBS 113979</name>
    <dbReference type="NCBI Taxonomy" id="1176131"/>
    <lineage>
        <taxon>Eukaryota</taxon>
        <taxon>Fungi</taxon>
        <taxon>Dikarya</taxon>
        <taxon>Ascomycota</taxon>
        <taxon>Pezizomycotina</taxon>
        <taxon>Dothideomycetes</taxon>
        <taxon>Pleosporomycetidae</taxon>
        <taxon>Aulographales</taxon>
        <taxon>Aulographaceae</taxon>
    </lineage>
</organism>
<protein>
    <submittedName>
        <fullName evidence="3">Pkr1-domain-containing protein</fullName>
    </submittedName>
</protein>
<feature type="transmembrane region" description="Helical" evidence="2">
    <location>
        <begin position="48"/>
        <end position="67"/>
    </location>
</feature>
<dbReference type="InterPro" id="IPR013945">
    <property type="entry name" value="Pkr1"/>
</dbReference>
<reference evidence="3" key="1">
    <citation type="journal article" date="2020" name="Stud. Mycol.">
        <title>101 Dothideomycetes genomes: a test case for predicting lifestyles and emergence of pathogens.</title>
        <authorList>
            <person name="Haridas S."/>
            <person name="Albert R."/>
            <person name="Binder M."/>
            <person name="Bloem J."/>
            <person name="Labutti K."/>
            <person name="Salamov A."/>
            <person name="Andreopoulos B."/>
            <person name="Baker S."/>
            <person name="Barry K."/>
            <person name="Bills G."/>
            <person name="Bluhm B."/>
            <person name="Cannon C."/>
            <person name="Castanera R."/>
            <person name="Culley D."/>
            <person name="Daum C."/>
            <person name="Ezra D."/>
            <person name="Gonzalez J."/>
            <person name="Henrissat B."/>
            <person name="Kuo A."/>
            <person name="Liang C."/>
            <person name="Lipzen A."/>
            <person name="Lutzoni F."/>
            <person name="Magnuson J."/>
            <person name="Mondo S."/>
            <person name="Nolan M."/>
            <person name="Ohm R."/>
            <person name="Pangilinan J."/>
            <person name="Park H.-J."/>
            <person name="Ramirez L."/>
            <person name="Alfaro M."/>
            <person name="Sun H."/>
            <person name="Tritt A."/>
            <person name="Yoshinaga Y."/>
            <person name="Zwiers L.-H."/>
            <person name="Turgeon B."/>
            <person name="Goodwin S."/>
            <person name="Spatafora J."/>
            <person name="Crous P."/>
            <person name="Grigoriev I."/>
        </authorList>
    </citation>
    <scope>NUCLEOTIDE SEQUENCE</scope>
    <source>
        <strain evidence="3">CBS 113979</strain>
    </source>
</reference>
<feature type="compositionally biased region" description="Basic and acidic residues" evidence="1">
    <location>
        <begin position="74"/>
        <end position="91"/>
    </location>
</feature>
<feature type="compositionally biased region" description="Polar residues" evidence="1">
    <location>
        <begin position="134"/>
        <end position="146"/>
    </location>
</feature>
<evidence type="ECO:0000313" key="3">
    <source>
        <dbReference type="EMBL" id="KAF1988315.1"/>
    </source>
</evidence>
<dbReference type="Pfam" id="PF08636">
    <property type="entry name" value="Pkr1"/>
    <property type="match status" value="1"/>
</dbReference>
<gene>
    <name evidence="3" type="ORF">K402DRAFT_402996</name>
</gene>
<feature type="compositionally biased region" description="Low complexity" evidence="1">
    <location>
        <begin position="169"/>
        <end position="180"/>
    </location>
</feature>
<keyword evidence="2" id="KW-0472">Membrane</keyword>
<keyword evidence="4" id="KW-1185">Reference proteome</keyword>
<name>A0A6G1H584_9PEZI</name>
<evidence type="ECO:0000313" key="4">
    <source>
        <dbReference type="Proteomes" id="UP000800041"/>
    </source>
</evidence>
<dbReference type="PANTHER" id="PTHR28251">
    <property type="entry name" value="V-TYPE ATPASE ASSEMBLY FACTOR PKR1"/>
    <property type="match status" value="1"/>
</dbReference>
<dbReference type="PANTHER" id="PTHR28251:SF1">
    <property type="entry name" value="V-TYPE ATPASE ASSEMBLY FACTOR PKR1"/>
    <property type="match status" value="1"/>
</dbReference>
<accession>A0A6G1H584</accession>
<evidence type="ECO:0000256" key="2">
    <source>
        <dbReference type="SAM" id="Phobius"/>
    </source>
</evidence>
<dbReference type="GO" id="GO:0005789">
    <property type="term" value="C:endoplasmic reticulum membrane"/>
    <property type="evidence" value="ECO:0007669"/>
    <property type="project" value="TreeGrafter"/>
</dbReference>